<comment type="similarity">
    <text evidence="2">Belongs to the zinc-containing alcohol dehydrogenase family.</text>
</comment>
<accession>A0A9W8X036</accession>
<sequence>MTCLLCIRRRSRPVRLAKAKEIGAIPIDLTKGHAAQQILKLDPNGADRSCDCFGYECVNEKLEPQKNYITNSVVAATTHGGVIGIVGIYVAQDKAPGRPEAGKIPPTLAYSITESWSKGLTIEAGVISPPLLAPQLVELVVSGRTTPGCITSSVIGLEEVPEGHRRFNEHLETKVVIRFPWEDAEWRVDGAATVLGTQRPEQNATSEG</sequence>
<dbReference type="Gene3D" id="3.90.180.10">
    <property type="entry name" value="Medium-chain alcohol dehydrogenases, catalytic domain"/>
    <property type="match status" value="1"/>
</dbReference>
<organism evidence="6 7">
    <name type="scientific">Didymella glomerata</name>
    <dbReference type="NCBI Taxonomy" id="749621"/>
    <lineage>
        <taxon>Eukaryota</taxon>
        <taxon>Fungi</taxon>
        <taxon>Dikarya</taxon>
        <taxon>Ascomycota</taxon>
        <taxon>Pezizomycotina</taxon>
        <taxon>Dothideomycetes</taxon>
        <taxon>Pleosporomycetidae</taxon>
        <taxon>Pleosporales</taxon>
        <taxon>Pleosporineae</taxon>
        <taxon>Didymellaceae</taxon>
        <taxon>Didymella</taxon>
    </lineage>
</organism>
<dbReference type="OrthoDB" id="3941538at2759"/>
<dbReference type="Gene3D" id="3.40.50.720">
    <property type="entry name" value="NAD(P)-binding Rossmann-like Domain"/>
    <property type="match status" value="1"/>
</dbReference>
<dbReference type="AlphaFoldDB" id="A0A9W8X036"/>
<evidence type="ECO:0000256" key="5">
    <source>
        <dbReference type="ARBA" id="ARBA00023027"/>
    </source>
</evidence>
<reference evidence="6" key="1">
    <citation type="submission" date="2022-10" db="EMBL/GenBank/DDBJ databases">
        <title>Tapping the CABI collections for fungal endophytes: first genome assemblies for Collariella, Neodidymelliopsis, Ascochyta clinopodiicola, Didymella pomorum, Didymosphaeria variabile, Neocosmospora piperis and Neocucurbitaria cava.</title>
        <authorList>
            <person name="Hill R."/>
        </authorList>
    </citation>
    <scope>NUCLEOTIDE SEQUENCE</scope>
    <source>
        <strain evidence="6">IMI 360193</strain>
    </source>
</reference>
<proteinExistence type="inferred from homology"/>
<dbReference type="PANTHER" id="PTHR42813:SF3">
    <property type="entry name" value="GLUTATHIONE-INDEPENDENT FORMALDEHYDE DEHYDROGENASE"/>
    <property type="match status" value="1"/>
</dbReference>
<dbReference type="PANTHER" id="PTHR42813">
    <property type="entry name" value="ZINC-TYPE ALCOHOL DEHYDROGENASE-LIKE"/>
    <property type="match status" value="1"/>
</dbReference>
<name>A0A9W8X036_9PLEO</name>
<evidence type="ECO:0000313" key="6">
    <source>
        <dbReference type="EMBL" id="KAJ4337506.1"/>
    </source>
</evidence>
<evidence type="ECO:0000256" key="1">
    <source>
        <dbReference type="ARBA" id="ARBA00001947"/>
    </source>
</evidence>
<evidence type="ECO:0000313" key="7">
    <source>
        <dbReference type="Proteomes" id="UP001140562"/>
    </source>
</evidence>
<dbReference type="Proteomes" id="UP001140562">
    <property type="component" value="Unassembled WGS sequence"/>
</dbReference>
<evidence type="ECO:0000256" key="4">
    <source>
        <dbReference type="ARBA" id="ARBA00022833"/>
    </source>
</evidence>
<gene>
    <name evidence="6" type="ORF">N0V87_004652</name>
</gene>
<comment type="caution">
    <text evidence="6">The sequence shown here is derived from an EMBL/GenBank/DDBJ whole genome shotgun (WGS) entry which is preliminary data.</text>
</comment>
<keyword evidence="4" id="KW-0862">Zinc</keyword>
<keyword evidence="3" id="KW-0479">Metal-binding</keyword>
<dbReference type="EMBL" id="JAPEUV010000038">
    <property type="protein sequence ID" value="KAJ4337506.1"/>
    <property type="molecule type" value="Genomic_DNA"/>
</dbReference>
<protein>
    <submittedName>
        <fullName evidence="6">Uncharacterized protein</fullName>
    </submittedName>
</protein>
<comment type="cofactor">
    <cofactor evidence="1">
        <name>Zn(2+)</name>
        <dbReference type="ChEBI" id="CHEBI:29105"/>
    </cofactor>
</comment>
<keyword evidence="7" id="KW-1185">Reference proteome</keyword>
<dbReference type="InterPro" id="IPR036291">
    <property type="entry name" value="NAD(P)-bd_dom_sf"/>
</dbReference>
<evidence type="ECO:0000256" key="2">
    <source>
        <dbReference type="ARBA" id="ARBA00008072"/>
    </source>
</evidence>
<evidence type="ECO:0000256" key="3">
    <source>
        <dbReference type="ARBA" id="ARBA00022723"/>
    </source>
</evidence>
<dbReference type="SUPFAM" id="SSF51735">
    <property type="entry name" value="NAD(P)-binding Rossmann-fold domains"/>
    <property type="match status" value="1"/>
</dbReference>
<dbReference type="GO" id="GO:0046872">
    <property type="term" value="F:metal ion binding"/>
    <property type="evidence" value="ECO:0007669"/>
    <property type="project" value="UniProtKB-KW"/>
</dbReference>
<keyword evidence="5" id="KW-0520">NAD</keyword>